<name>A0A2T0WV41_9BACT</name>
<sequence>MHLLKVQNLIQVISLEIEDIEIDFQLEVNGKYLEGKGEKLLDGIFQSLNGNGKLPLLERLKFDFKINRFLFLYDDEVHFNRYRLNTFKTDLYDTFSFQWLESYKRLCRTYERDCMKAGMQERIWNGPPIASKVFGKSEEFGDLSGNGSSGWKLNAYNDAQYDLLSRLHGYKMVRIPQYETLMIGGSLKKVDDLLRNPKEEHQKGIVNWLKRKME</sequence>
<gene>
    <name evidence="1" type="ORF">CLW00_101103</name>
</gene>
<organism evidence="1 2">
    <name type="scientific">Mongoliibacter ruber</name>
    <dbReference type="NCBI Taxonomy" id="1750599"/>
    <lineage>
        <taxon>Bacteria</taxon>
        <taxon>Pseudomonadati</taxon>
        <taxon>Bacteroidota</taxon>
        <taxon>Cytophagia</taxon>
        <taxon>Cytophagales</taxon>
        <taxon>Cyclobacteriaceae</taxon>
        <taxon>Mongoliibacter</taxon>
    </lineage>
</organism>
<reference evidence="1 2" key="1">
    <citation type="submission" date="2018-03" db="EMBL/GenBank/DDBJ databases">
        <title>Genomic Encyclopedia of Archaeal and Bacterial Type Strains, Phase II (KMG-II): from individual species to whole genera.</title>
        <authorList>
            <person name="Goeker M."/>
        </authorList>
    </citation>
    <scope>NUCLEOTIDE SEQUENCE [LARGE SCALE GENOMIC DNA]</scope>
    <source>
        <strain evidence="1 2">DSM 27929</strain>
    </source>
</reference>
<dbReference type="EMBL" id="PVTR01000001">
    <property type="protein sequence ID" value="PRY90444.1"/>
    <property type="molecule type" value="Genomic_DNA"/>
</dbReference>
<dbReference type="OrthoDB" id="4619215at2"/>
<accession>A0A2T0WV41</accession>
<dbReference type="Pfam" id="PF23913">
    <property type="entry name" value="DUF7255"/>
    <property type="match status" value="1"/>
</dbReference>
<keyword evidence="2" id="KW-1185">Reference proteome</keyword>
<comment type="caution">
    <text evidence="1">The sequence shown here is derived from an EMBL/GenBank/DDBJ whole genome shotgun (WGS) entry which is preliminary data.</text>
</comment>
<protein>
    <submittedName>
        <fullName evidence="1">Uncharacterized protein</fullName>
    </submittedName>
</protein>
<evidence type="ECO:0000313" key="2">
    <source>
        <dbReference type="Proteomes" id="UP000238157"/>
    </source>
</evidence>
<dbReference type="AlphaFoldDB" id="A0A2T0WV41"/>
<dbReference type="Proteomes" id="UP000238157">
    <property type="component" value="Unassembled WGS sequence"/>
</dbReference>
<evidence type="ECO:0000313" key="1">
    <source>
        <dbReference type="EMBL" id="PRY90444.1"/>
    </source>
</evidence>
<dbReference type="RefSeq" id="WP_106131696.1">
    <property type="nucleotide sequence ID" value="NZ_PVTR01000001.1"/>
</dbReference>
<dbReference type="InterPro" id="IPR055679">
    <property type="entry name" value="DUF7255"/>
</dbReference>
<proteinExistence type="predicted"/>